<proteinExistence type="predicted"/>
<dbReference type="Proteomes" id="UP001151760">
    <property type="component" value="Unassembled WGS sequence"/>
</dbReference>
<protein>
    <submittedName>
        <fullName evidence="1">Uncharacterized protein</fullName>
    </submittedName>
</protein>
<dbReference type="EMBL" id="BQNB010012274">
    <property type="protein sequence ID" value="GJT01477.1"/>
    <property type="molecule type" value="Genomic_DNA"/>
</dbReference>
<sequence>MSSQTDLLPVCTCETLLRFKEVLALLVEKIEFSTPRDLQELREELAIQHELEQEQQGLDALDSLTYHQLIAQYQVVGTSR</sequence>
<comment type="caution">
    <text evidence="1">The sequence shown here is derived from an EMBL/GenBank/DDBJ whole genome shotgun (WGS) entry which is preliminary data.</text>
</comment>
<evidence type="ECO:0000313" key="1">
    <source>
        <dbReference type="EMBL" id="GJT01477.1"/>
    </source>
</evidence>
<reference evidence="1" key="2">
    <citation type="submission" date="2022-01" db="EMBL/GenBank/DDBJ databases">
        <authorList>
            <person name="Yamashiro T."/>
            <person name="Shiraishi A."/>
            <person name="Satake H."/>
            <person name="Nakayama K."/>
        </authorList>
    </citation>
    <scope>NUCLEOTIDE SEQUENCE</scope>
</reference>
<gene>
    <name evidence="1" type="ORF">Tco_0822646</name>
</gene>
<name>A0ABQ5AIP2_9ASTR</name>
<evidence type="ECO:0000313" key="2">
    <source>
        <dbReference type="Proteomes" id="UP001151760"/>
    </source>
</evidence>
<accession>A0ABQ5AIP2</accession>
<reference evidence="1" key="1">
    <citation type="journal article" date="2022" name="Int. J. Mol. Sci.">
        <title>Draft Genome of Tanacetum Coccineum: Genomic Comparison of Closely Related Tanacetum-Family Plants.</title>
        <authorList>
            <person name="Yamashiro T."/>
            <person name="Shiraishi A."/>
            <person name="Nakayama K."/>
            <person name="Satake H."/>
        </authorList>
    </citation>
    <scope>NUCLEOTIDE SEQUENCE</scope>
</reference>
<keyword evidence="2" id="KW-1185">Reference proteome</keyword>
<organism evidence="1 2">
    <name type="scientific">Tanacetum coccineum</name>
    <dbReference type="NCBI Taxonomy" id="301880"/>
    <lineage>
        <taxon>Eukaryota</taxon>
        <taxon>Viridiplantae</taxon>
        <taxon>Streptophyta</taxon>
        <taxon>Embryophyta</taxon>
        <taxon>Tracheophyta</taxon>
        <taxon>Spermatophyta</taxon>
        <taxon>Magnoliopsida</taxon>
        <taxon>eudicotyledons</taxon>
        <taxon>Gunneridae</taxon>
        <taxon>Pentapetalae</taxon>
        <taxon>asterids</taxon>
        <taxon>campanulids</taxon>
        <taxon>Asterales</taxon>
        <taxon>Asteraceae</taxon>
        <taxon>Asteroideae</taxon>
        <taxon>Anthemideae</taxon>
        <taxon>Anthemidinae</taxon>
        <taxon>Tanacetum</taxon>
    </lineage>
</organism>